<keyword evidence="3" id="KW-0175">Coiled coil</keyword>
<feature type="region of interest" description="Disordered" evidence="4">
    <location>
        <begin position="648"/>
        <end position="800"/>
    </location>
</feature>
<feature type="region of interest" description="Disordered" evidence="4">
    <location>
        <begin position="914"/>
        <end position="976"/>
    </location>
</feature>
<feature type="compositionally biased region" description="Polar residues" evidence="4">
    <location>
        <begin position="1282"/>
        <end position="1292"/>
    </location>
</feature>
<proteinExistence type="predicted"/>
<feature type="compositionally biased region" description="Polar residues" evidence="4">
    <location>
        <begin position="1131"/>
        <end position="1141"/>
    </location>
</feature>
<feature type="compositionally biased region" description="Low complexity" evidence="4">
    <location>
        <begin position="446"/>
        <end position="473"/>
    </location>
</feature>
<comment type="subcellular location">
    <subcellularLocation>
        <location evidence="1">Nucleus</location>
    </subcellularLocation>
</comment>
<feature type="region of interest" description="Disordered" evidence="4">
    <location>
        <begin position="990"/>
        <end position="1029"/>
    </location>
</feature>
<feature type="region of interest" description="Disordered" evidence="4">
    <location>
        <begin position="819"/>
        <end position="839"/>
    </location>
</feature>
<evidence type="ECO:0000256" key="3">
    <source>
        <dbReference type="SAM" id="Coils"/>
    </source>
</evidence>
<feature type="compositionally biased region" description="Low complexity" evidence="4">
    <location>
        <begin position="732"/>
        <end position="756"/>
    </location>
</feature>
<feature type="coiled-coil region" evidence="3">
    <location>
        <begin position="881"/>
        <end position="908"/>
    </location>
</feature>
<dbReference type="Proteomes" id="UP001362999">
    <property type="component" value="Unassembled WGS sequence"/>
</dbReference>
<dbReference type="Pfam" id="PF13907">
    <property type="entry name" value="CHD1-like_C"/>
    <property type="match status" value="1"/>
</dbReference>
<evidence type="ECO:0000256" key="2">
    <source>
        <dbReference type="ARBA" id="ARBA00023242"/>
    </source>
</evidence>
<feature type="region of interest" description="Disordered" evidence="4">
    <location>
        <begin position="319"/>
        <end position="520"/>
    </location>
</feature>
<dbReference type="EMBL" id="JAWWNJ010000082">
    <property type="protein sequence ID" value="KAK7001621.1"/>
    <property type="molecule type" value="Genomic_DNA"/>
</dbReference>
<sequence>MLDKVFEITVVANSQLWNLFNVRRESRFISLEASKLNRSKDSARLARAGTVGLFRTYICQCIPPAQGRVFDQGIAAYHPQIATKCVWRGMGDSRGIGIIRQFGEISCRVFRMESSWDTRYSTVPNLARYDRDSHECASVSPSVEGCSVENFADEDESTLRERRWAHNHNLLFFVVLGLEDESFHMRSLVQATAIATSRAIDLLISWHLELTGSWILKFPNYEQPEFHKRCQGPPSESVGAVGDIYLDTTTPGLWGRCSDKWTLWRAGAQAVVHPTHETHVLWARPNNSQVSWFLKSAKPRLIGSAKEILEGIVASKKRTASKTFKRKAGDETTGPDNTKKPRVSAPSSTRSNQESEPAGLSSSPAGPSQPSTADAKQSQVSPQSPDLAAAAPLNKQALSSRLAARAKELKTHRAATASFNAPSAQSISAPLPRLDLTKTPKPSPSPSTASSSKKSKKPVTPSSSKPTPVPKTTEPGPSKPASTTSPSLKRSAPKASDDAVPRKRQCLEPSGSPLDIDIIKAQMAPMKKELTQLKAGGLSGHEKKRLLRLVGGHIDQVLEEREDDERDKWRLEVWNYAAGFWPQAKTSGQKLEKGYAGLLDGAAQSSMSSVSTASPALSTASTSTQAKSDIGRTSISITNDSPAIVAASSLKDSPLVSTPTESTAKPKLSLEIPAVTGVKPSQTIAPAADSVSAPPVVQRVSASPAERSSTIGTSKAPLSSRKSRKSSDTPQASLPSLSQTAPASATTATDKTSSTSTEEKPIWLPVSPRTSTSVMEQPTIEDVPGDVDPPTPSTPQPDSSAVDELLARLRNNTQLLNSRGLLSSDSPLPPSTTTPLVSPAIPDSAAIAALRRSYVRHTQANEGRSANKEWLAETAASALLVDALTVKNDALAAENDELRVENERLMKLLAGRGEPGVSVDQRGSGVSPTVTKPVEAPILEPVEQDEPIPLAPSPLPERETEGAAVPPSPIDEAEDSNLPLVQDVPEVQMEEEVVDPPATEEHLPEVEDVTSNADVSPLAAHSKEAQTEFPDEIVAEPLVVPNLTNSPREIGIELMVESEAEFERQELPVTQDKQPSLSVVKPEPSEAAVSTRNELPEIIDLTLDSDDEEEGGSASKPPAVSAPIADPPTPSTTTMASQTCSPLDAPPPRLPERTPTSERRDAGPSVRPSSPSKPNSTLEASDNISAHDRVRTCSPLGAAPPKLPECPPTPERRNDVLSDDSVVRAPSPSRLSSTPEAQGDIPVRDRVVSSPSSPARRTPQPACQDDVPAGDWVADPPLAEPPQTNTNDLPLVQPSTPGHFRIADSGFDYTDEELVNVVQQYGAADSTPGALLTPSFEQENRNTWGSILAHLQLLHRSSSSPDKDNMPVNMWDSIVEDLRKYYLRYFPSSSTALRAQSPVWEPSGFTEEPTEELVDVHECRNKALLATKVKVEERIDMDTEIKRKHLAEVFDNTQLQLSLLCVLCHGDRSAYEVPIETPTEQLWTHVELQHGNYLEKLLESTAGMDLKQLEEFYEGLGD</sequence>
<feature type="compositionally biased region" description="Low complexity" evidence="4">
    <location>
        <begin position="685"/>
        <end position="697"/>
    </location>
</feature>
<evidence type="ECO:0000256" key="4">
    <source>
        <dbReference type="SAM" id="MobiDB-lite"/>
    </source>
</evidence>
<dbReference type="SMART" id="SM01176">
    <property type="entry name" value="DUF4208"/>
    <property type="match status" value="1"/>
</dbReference>
<feature type="compositionally biased region" description="Polar residues" evidence="4">
    <location>
        <begin position="417"/>
        <end position="428"/>
    </location>
</feature>
<feature type="compositionally biased region" description="Polar residues" evidence="4">
    <location>
        <begin position="372"/>
        <end position="384"/>
    </location>
</feature>
<comment type="caution">
    <text evidence="6">The sequence shown here is derived from an EMBL/GenBank/DDBJ whole genome shotgun (WGS) entry which is preliminary data.</text>
</comment>
<keyword evidence="7" id="KW-1185">Reference proteome</keyword>
<feature type="compositionally biased region" description="Polar residues" evidence="4">
    <location>
        <begin position="1167"/>
        <end position="1184"/>
    </location>
</feature>
<gene>
    <name evidence="6" type="ORF">R3P38DRAFT_3367977</name>
</gene>
<evidence type="ECO:0000313" key="7">
    <source>
        <dbReference type="Proteomes" id="UP001362999"/>
    </source>
</evidence>
<evidence type="ECO:0000259" key="5">
    <source>
        <dbReference type="SMART" id="SM01176"/>
    </source>
</evidence>
<evidence type="ECO:0000313" key="6">
    <source>
        <dbReference type="EMBL" id="KAK7001621.1"/>
    </source>
</evidence>
<evidence type="ECO:0000256" key="1">
    <source>
        <dbReference type="ARBA" id="ARBA00004123"/>
    </source>
</evidence>
<feature type="domain" description="Chromodomain-helicase-DNA-binding protein 1-like C-terminal" evidence="5">
    <location>
        <begin position="497"/>
        <end position="598"/>
    </location>
</feature>
<organism evidence="6 7">
    <name type="scientific">Favolaschia claudopus</name>
    <dbReference type="NCBI Taxonomy" id="2862362"/>
    <lineage>
        <taxon>Eukaryota</taxon>
        <taxon>Fungi</taxon>
        <taxon>Dikarya</taxon>
        <taxon>Basidiomycota</taxon>
        <taxon>Agaricomycotina</taxon>
        <taxon>Agaricomycetes</taxon>
        <taxon>Agaricomycetidae</taxon>
        <taxon>Agaricales</taxon>
        <taxon>Marasmiineae</taxon>
        <taxon>Mycenaceae</taxon>
        <taxon>Favolaschia</taxon>
    </lineage>
</organism>
<accession>A0AAW0A7T0</accession>
<feature type="compositionally biased region" description="Low complexity" evidence="4">
    <location>
        <begin position="354"/>
        <end position="371"/>
    </location>
</feature>
<feature type="compositionally biased region" description="Polar residues" evidence="4">
    <location>
        <begin position="706"/>
        <end position="717"/>
    </location>
</feature>
<reference evidence="6 7" key="1">
    <citation type="journal article" date="2024" name="J Genomics">
        <title>Draft genome sequencing and assembly of Favolaschia claudopus CIRM-BRFM 2984 isolated from oak limbs.</title>
        <authorList>
            <person name="Navarro D."/>
            <person name="Drula E."/>
            <person name="Chaduli D."/>
            <person name="Cazenave R."/>
            <person name="Ahrendt S."/>
            <person name="Wang J."/>
            <person name="Lipzen A."/>
            <person name="Daum C."/>
            <person name="Barry K."/>
            <person name="Grigoriev I.V."/>
            <person name="Favel A."/>
            <person name="Rosso M.N."/>
            <person name="Martin F."/>
        </authorList>
    </citation>
    <scope>NUCLEOTIDE SEQUENCE [LARGE SCALE GENOMIC DNA]</scope>
    <source>
        <strain evidence="6 7">CIRM-BRFM 2984</strain>
    </source>
</reference>
<keyword evidence="2" id="KW-0539">Nucleus</keyword>
<dbReference type="GO" id="GO:0005634">
    <property type="term" value="C:nucleus"/>
    <property type="evidence" value="ECO:0007669"/>
    <property type="project" value="UniProtKB-SubCell"/>
</dbReference>
<feature type="region of interest" description="Disordered" evidence="4">
    <location>
        <begin position="1062"/>
        <end position="1292"/>
    </location>
</feature>
<feature type="compositionally biased region" description="Low complexity" evidence="4">
    <location>
        <begin position="1248"/>
        <end position="1259"/>
    </location>
</feature>
<feature type="compositionally biased region" description="Basic and acidic residues" evidence="4">
    <location>
        <begin position="1150"/>
        <end position="1162"/>
    </location>
</feature>
<protein>
    <recommendedName>
        <fullName evidence="5">Chromodomain-helicase-DNA-binding protein 1-like C-terminal domain-containing protein</fullName>
    </recommendedName>
</protein>
<name>A0AAW0A7T0_9AGAR</name>
<dbReference type="InterPro" id="IPR025260">
    <property type="entry name" value="CHD1-like_C"/>
</dbReference>